<gene>
    <name evidence="7" type="ORF">SAMN05216387_105153</name>
</gene>
<dbReference type="Gene3D" id="3.10.450.50">
    <property type="match status" value="1"/>
</dbReference>
<dbReference type="InterPro" id="IPR011990">
    <property type="entry name" value="TPR-like_helical_dom_sf"/>
</dbReference>
<dbReference type="PROSITE" id="PS50005">
    <property type="entry name" value="TPR"/>
    <property type="match status" value="1"/>
</dbReference>
<protein>
    <submittedName>
        <fullName evidence="7">Tetratricopeptide repeat-containing protein</fullName>
    </submittedName>
</protein>
<feature type="chain" id="PRO_5011726044" evidence="5">
    <location>
        <begin position="31"/>
        <end position="353"/>
    </location>
</feature>
<dbReference type="OrthoDB" id="5294075at2"/>
<organism evidence="7 8">
    <name type="scientific">Nitrosovibrio tenuis</name>
    <dbReference type="NCBI Taxonomy" id="1233"/>
    <lineage>
        <taxon>Bacteria</taxon>
        <taxon>Pseudomonadati</taxon>
        <taxon>Pseudomonadota</taxon>
        <taxon>Betaproteobacteria</taxon>
        <taxon>Nitrosomonadales</taxon>
        <taxon>Nitrosomonadaceae</taxon>
        <taxon>Nitrosovibrio</taxon>
    </lineage>
</organism>
<dbReference type="PANTHER" id="PTHR44943">
    <property type="entry name" value="CELLULOSE SYNTHASE OPERON PROTEIN C"/>
    <property type="match status" value="1"/>
</dbReference>
<evidence type="ECO:0000256" key="1">
    <source>
        <dbReference type="ARBA" id="ARBA00022737"/>
    </source>
</evidence>
<keyword evidence="1" id="KW-0677">Repeat</keyword>
<dbReference type="InterPro" id="IPR032710">
    <property type="entry name" value="NTF2-like_dom_sf"/>
</dbReference>
<reference evidence="7 8" key="1">
    <citation type="submission" date="2016-10" db="EMBL/GenBank/DDBJ databases">
        <authorList>
            <person name="de Groot N.N."/>
        </authorList>
    </citation>
    <scope>NUCLEOTIDE SEQUENCE [LARGE SCALE GENOMIC DNA]</scope>
    <source>
        <strain evidence="7 8">Nv1</strain>
    </source>
</reference>
<proteinExistence type="predicted"/>
<sequence>MKIWDFHRTSTSVLSLTAAVLLLAASAVHADENEEVAKLYKQGNLVKALEQADAYLASKPRDAQMRFNKGLILTEQKKVADAIKIFSSLSDDYPDLPEPYNNLAVLYASQGQYEKARDALEAAIRTHPSYSTAHENLGDIYAKMASQAYGKALQLDKGNAAAQTKLAMIKDLFTGRPRVQTAATAVPSSPASESAIAPPEKNQGKPEAKSAAKAEKPPSEKSEKVAAAEKPAQERPPVSDDSGEIIRTLIAWAKAWSDKDTAAYLAFYANDFRAPGGASRTMWEKARRDRITKPKSIHVVITNPKVSFVDANHARVSFKQSYHSDAIKSHTGKTLEMVKSGEKWLIHQEQVGR</sequence>
<dbReference type="STRING" id="1233.SAMN05216387_105153"/>
<dbReference type="InterPro" id="IPR019734">
    <property type="entry name" value="TPR_rpt"/>
</dbReference>
<dbReference type="SUPFAM" id="SSF48452">
    <property type="entry name" value="TPR-like"/>
    <property type="match status" value="1"/>
</dbReference>
<feature type="domain" description="Cds6 C-terminal" evidence="6">
    <location>
        <begin position="245"/>
        <end position="349"/>
    </location>
</feature>
<evidence type="ECO:0000256" key="2">
    <source>
        <dbReference type="ARBA" id="ARBA00022803"/>
    </source>
</evidence>
<accession>A0A1H7MPP4</accession>
<dbReference type="Pfam" id="PF24125">
    <property type="entry name" value="Cds6_C"/>
    <property type="match status" value="1"/>
</dbReference>
<keyword evidence="5" id="KW-0732">Signal</keyword>
<evidence type="ECO:0000256" key="4">
    <source>
        <dbReference type="SAM" id="MobiDB-lite"/>
    </source>
</evidence>
<dbReference type="InterPro" id="IPR051685">
    <property type="entry name" value="Ycf3/AcsC/BcsC/TPR_MFPF"/>
</dbReference>
<dbReference type="PANTHER" id="PTHR44943:SF8">
    <property type="entry name" value="TPR REPEAT-CONTAINING PROTEIN MJ0263"/>
    <property type="match status" value="1"/>
</dbReference>
<dbReference type="InterPro" id="IPR056203">
    <property type="entry name" value="Cds6_C"/>
</dbReference>
<dbReference type="SUPFAM" id="SSF54427">
    <property type="entry name" value="NTF2-like"/>
    <property type="match status" value="1"/>
</dbReference>
<keyword evidence="8" id="KW-1185">Reference proteome</keyword>
<dbReference type="Proteomes" id="UP000198620">
    <property type="component" value="Unassembled WGS sequence"/>
</dbReference>
<dbReference type="Pfam" id="PF14559">
    <property type="entry name" value="TPR_19"/>
    <property type="match status" value="1"/>
</dbReference>
<keyword evidence="2 3" id="KW-0802">TPR repeat</keyword>
<evidence type="ECO:0000256" key="3">
    <source>
        <dbReference type="PROSITE-ProRule" id="PRU00339"/>
    </source>
</evidence>
<feature type="repeat" description="TPR" evidence="3">
    <location>
        <begin position="97"/>
        <end position="130"/>
    </location>
</feature>
<dbReference type="Gene3D" id="1.25.40.10">
    <property type="entry name" value="Tetratricopeptide repeat domain"/>
    <property type="match status" value="1"/>
</dbReference>
<name>A0A1H7MPP4_9PROT</name>
<dbReference type="RefSeq" id="WP_090828603.1">
    <property type="nucleotide sequence ID" value="NZ_FOBH01000005.1"/>
</dbReference>
<feature type="compositionally biased region" description="Low complexity" evidence="4">
    <location>
        <begin position="182"/>
        <end position="199"/>
    </location>
</feature>
<feature type="compositionally biased region" description="Basic and acidic residues" evidence="4">
    <location>
        <begin position="202"/>
        <end position="233"/>
    </location>
</feature>
<dbReference type="AlphaFoldDB" id="A0A1H7MPP4"/>
<feature type="region of interest" description="Disordered" evidence="4">
    <location>
        <begin position="180"/>
        <end position="240"/>
    </location>
</feature>
<feature type="signal peptide" evidence="5">
    <location>
        <begin position="1"/>
        <end position="30"/>
    </location>
</feature>
<dbReference type="SMART" id="SM00028">
    <property type="entry name" value="TPR"/>
    <property type="match status" value="3"/>
</dbReference>
<dbReference type="EMBL" id="FOBH01000005">
    <property type="protein sequence ID" value="SEL12808.1"/>
    <property type="molecule type" value="Genomic_DNA"/>
</dbReference>
<evidence type="ECO:0000256" key="5">
    <source>
        <dbReference type="SAM" id="SignalP"/>
    </source>
</evidence>
<evidence type="ECO:0000259" key="6">
    <source>
        <dbReference type="Pfam" id="PF24125"/>
    </source>
</evidence>
<evidence type="ECO:0000313" key="8">
    <source>
        <dbReference type="Proteomes" id="UP000198620"/>
    </source>
</evidence>
<evidence type="ECO:0000313" key="7">
    <source>
        <dbReference type="EMBL" id="SEL12808.1"/>
    </source>
</evidence>